<keyword evidence="2" id="KW-1185">Reference proteome</keyword>
<gene>
    <name evidence="1" type="ORF">psyc5s11_33990</name>
</gene>
<proteinExistence type="predicted"/>
<evidence type="ECO:0000313" key="1">
    <source>
        <dbReference type="EMBL" id="BCZ47332.1"/>
    </source>
</evidence>
<evidence type="ECO:0000313" key="2">
    <source>
        <dbReference type="Proteomes" id="UP000824633"/>
    </source>
</evidence>
<organism evidence="1 2">
    <name type="scientific">Clostridium gelidum</name>
    <dbReference type="NCBI Taxonomy" id="704125"/>
    <lineage>
        <taxon>Bacteria</taxon>
        <taxon>Bacillati</taxon>
        <taxon>Bacillota</taxon>
        <taxon>Clostridia</taxon>
        <taxon>Eubacteriales</taxon>
        <taxon>Clostridiaceae</taxon>
        <taxon>Clostridium</taxon>
    </lineage>
</organism>
<sequence>MGSIFSIDYIFEGLKEIKDKLYKDIKKYVWKIRPCSIDQYILRQIPIFNNYFTYFLINWLKQWDEEISFKEMPKSEVLQVTWGDYKNYSQKVYYYDSAVKTEEMFKEIMKNRKIQFSRCGQA</sequence>
<dbReference type="RefSeq" id="WP_224033679.1">
    <property type="nucleotide sequence ID" value="NZ_AP024849.1"/>
</dbReference>
<protein>
    <submittedName>
        <fullName evidence="1">Uncharacterized protein</fullName>
    </submittedName>
</protein>
<reference evidence="2" key="1">
    <citation type="submission" date="2021-07" db="EMBL/GenBank/DDBJ databases">
        <title>Complete genome sequencing of a Clostridium isolate.</title>
        <authorList>
            <person name="Ueki A."/>
            <person name="Tonouchi A."/>
        </authorList>
    </citation>
    <scope>NUCLEOTIDE SEQUENCE [LARGE SCALE GENOMIC DNA]</scope>
    <source>
        <strain evidence="2">C5S11</strain>
    </source>
</reference>
<name>A0ABN6IZ18_9CLOT</name>
<accession>A0ABN6IZ18</accession>
<dbReference type="EMBL" id="AP024849">
    <property type="protein sequence ID" value="BCZ47332.1"/>
    <property type="molecule type" value="Genomic_DNA"/>
</dbReference>
<dbReference type="Proteomes" id="UP000824633">
    <property type="component" value="Chromosome"/>
</dbReference>